<dbReference type="InterPro" id="IPR021109">
    <property type="entry name" value="Peptidase_aspartic_dom_sf"/>
</dbReference>
<keyword evidence="1" id="KW-0862">Zinc</keyword>
<dbReference type="GO" id="GO:0008270">
    <property type="term" value="F:zinc ion binding"/>
    <property type="evidence" value="ECO:0007669"/>
    <property type="project" value="UniProtKB-KW"/>
</dbReference>
<proteinExistence type="predicted"/>
<dbReference type="GO" id="GO:0004190">
    <property type="term" value="F:aspartic-type endopeptidase activity"/>
    <property type="evidence" value="ECO:0007669"/>
    <property type="project" value="InterPro"/>
</dbReference>
<dbReference type="AlphaFoldDB" id="A0A6A4V3W4"/>
<gene>
    <name evidence="4" type="ORF">FJT64_010852</name>
</gene>
<feature type="compositionally biased region" description="Low complexity" evidence="2">
    <location>
        <begin position="266"/>
        <end position="280"/>
    </location>
</feature>
<evidence type="ECO:0000313" key="5">
    <source>
        <dbReference type="Proteomes" id="UP000440578"/>
    </source>
</evidence>
<keyword evidence="5" id="KW-1185">Reference proteome</keyword>
<evidence type="ECO:0000313" key="4">
    <source>
        <dbReference type="EMBL" id="KAF0290977.1"/>
    </source>
</evidence>
<evidence type="ECO:0000259" key="3">
    <source>
        <dbReference type="PROSITE" id="PS50158"/>
    </source>
</evidence>
<organism evidence="4 5">
    <name type="scientific">Amphibalanus amphitrite</name>
    <name type="common">Striped barnacle</name>
    <name type="synonym">Balanus amphitrite</name>
    <dbReference type="NCBI Taxonomy" id="1232801"/>
    <lineage>
        <taxon>Eukaryota</taxon>
        <taxon>Metazoa</taxon>
        <taxon>Ecdysozoa</taxon>
        <taxon>Arthropoda</taxon>
        <taxon>Crustacea</taxon>
        <taxon>Multicrustacea</taxon>
        <taxon>Cirripedia</taxon>
        <taxon>Thoracica</taxon>
        <taxon>Thoracicalcarea</taxon>
        <taxon>Balanomorpha</taxon>
        <taxon>Balanoidea</taxon>
        <taxon>Balanidae</taxon>
        <taxon>Amphibalaninae</taxon>
        <taxon>Amphibalanus</taxon>
    </lineage>
</organism>
<evidence type="ECO:0000256" key="1">
    <source>
        <dbReference type="PROSITE-ProRule" id="PRU00047"/>
    </source>
</evidence>
<dbReference type="SMART" id="SM00343">
    <property type="entry name" value="ZnF_C2HC"/>
    <property type="match status" value="1"/>
</dbReference>
<keyword evidence="1" id="KW-0863">Zinc-finger</keyword>
<dbReference type="InterPro" id="IPR001878">
    <property type="entry name" value="Znf_CCHC"/>
</dbReference>
<dbReference type="InterPro" id="IPR036875">
    <property type="entry name" value="Znf_CCHC_sf"/>
</dbReference>
<dbReference type="PROSITE" id="PS50158">
    <property type="entry name" value="ZF_CCHC"/>
    <property type="match status" value="1"/>
</dbReference>
<dbReference type="Gene3D" id="2.40.70.10">
    <property type="entry name" value="Acid Proteases"/>
    <property type="match status" value="1"/>
</dbReference>
<protein>
    <recommendedName>
        <fullName evidence="3">CCHC-type domain-containing protein</fullName>
    </recommendedName>
</protein>
<dbReference type="EMBL" id="VIIS01001917">
    <property type="protein sequence ID" value="KAF0290977.1"/>
    <property type="molecule type" value="Genomic_DNA"/>
</dbReference>
<accession>A0A6A4V3W4</accession>
<feature type="region of interest" description="Disordered" evidence="2">
    <location>
        <begin position="254"/>
        <end position="297"/>
    </location>
</feature>
<dbReference type="OrthoDB" id="6932368at2759"/>
<sequence length="307" mass="31103">MRAAVLNSGSCRKLEEAVNSALMCFSLSGRLGSRGSGGAAGGDHVTWRTVRSPAAPRGGVRSGDPARSGPRAVCWRCGIAGHVRAQCRAPGDGLAGRRMEGIAVSPVSDDGRVYVDIDIDGCPMQLLADSGATVSCLPTSFRPNSMAKDDYVIAANGSRMPVYGLLNCSVSLSGATLMHDFIITDVQRGVVGADLLQKFGASIDFDRGAVLVGVNRHPAGAADSVTSPGSGGACVGGTVVAPVAPSLGYVETAQSGAPPAPPSAPVAPSATPSAPVAPSARHSVKEDTAAGEAPLLDWEEGCFHENV</sequence>
<feature type="domain" description="CCHC-type" evidence="3">
    <location>
        <begin position="74"/>
        <end position="88"/>
    </location>
</feature>
<dbReference type="GO" id="GO:0006508">
    <property type="term" value="P:proteolysis"/>
    <property type="evidence" value="ECO:0007669"/>
    <property type="project" value="InterPro"/>
</dbReference>
<name>A0A6A4V3W4_AMPAM</name>
<dbReference type="PROSITE" id="PS00141">
    <property type="entry name" value="ASP_PROTEASE"/>
    <property type="match status" value="1"/>
</dbReference>
<reference evidence="4 5" key="1">
    <citation type="submission" date="2019-07" db="EMBL/GenBank/DDBJ databases">
        <title>Draft genome assembly of a fouling barnacle, Amphibalanus amphitrite (Darwin, 1854): The first reference genome for Thecostraca.</title>
        <authorList>
            <person name="Kim W."/>
        </authorList>
    </citation>
    <scope>NUCLEOTIDE SEQUENCE [LARGE SCALE GENOMIC DNA]</scope>
    <source>
        <strain evidence="4">SNU_AA5</strain>
        <tissue evidence="4">Soma without cirri and trophi</tissue>
    </source>
</reference>
<dbReference type="GO" id="GO:0003676">
    <property type="term" value="F:nucleic acid binding"/>
    <property type="evidence" value="ECO:0007669"/>
    <property type="project" value="InterPro"/>
</dbReference>
<dbReference type="SUPFAM" id="SSF57756">
    <property type="entry name" value="Retrovirus zinc finger-like domains"/>
    <property type="match status" value="1"/>
</dbReference>
<keyword evidence="1" id="KW-0479">Metal-binding</keyword>
<dbReference type="Proteomes" id="UP000440578">
    <property type="component" value="Unassembled WGS sequence"/>
</dbReference>
<comment type="caution">
    <text evidence="4">The sequence shown here is derived from an EMBL/GenBank/DDBJ whole genome shotgun (WGS) entry which is preliminary data.</text>
</comment>
<evidence type="ECO:0000256" key="2">
    <source>
        <dbReference type="SAM" id="MobiDB-lite"/>
    </source>
</evidence>
<dbReference type="InterPro" id="IPR001969">
    <property type="entry name" value="Aspartic_peptidase_AS"/>
</dbReference>
<dbReference type="SUPFAM" id="SSF50630">
    <property type="entry name" value="Acid proteases"/>
    <property type="match status" value="1"/>
</dbReference>